<sequence>MLKSLALTLLLLLVPLTLLGAIQAGVEGMLDYFSKKENFIVDINGKANHKF</sequence>
<dbReference type="RefSeq" id="WP_213127012.1">
    <property type="nucleotide sequence ID" value="NZ_JAGYPG010000005.1"/>
</dbReference>
<dbReference type="AlphaFoldDB" id="A0A942TKN3"/>
<keyword evidence="2" id="KW-1185">Reference proteome</keyword>
<reference evidence="1 2" key="1">
    <citation type="submission" date="2021-05" db="EMBL/GenBank/DDBJ databases">
        <title>Novel Bacillus species.</title>
        <authorList>
            <person name="Liu G."/>
        </authorList>
    </citation>
    <scope>NUCLEOTIDE SEQUENCE [LARGE SCALE GENOMIC DNA]</scope>
    <source>
        <strain evidence="2">FJAT-49780</strain>
    </source>
</reference>
<dbReference type="EMBL" id="JAGYPG010000005">
    <property type="protein sequence ID" value="MBS4197782.1"/>
    <property type="molecule type" value="Genomic_DNA"/>
</dbReference>
<gene>
    <name evidence="1" type="ORF">KHA97_22335</name>
</gene>
<comment type="caution">
    <text evidence="1">The sequence shown here is derived from an EMBL/GenBank/DDBJ whole genome shotgun (WGS) entry which is preliminary data.</text>
</comment>
<organism evidence="1 2">
    <name type="scientific">Lederbergia citri</name>
    <dbReference type="NCBI Taxonomy" id="2833580"/>
    <lineage>
        <taxon>Bacteria</taxon>
        <taxon>Bacillati</taxon>
        <taxon>Bacillota</taxon>
        <taxon>Bacilli</taxon>
        <taxon>Bacillales</taxon>
        <taxon>Bacillaceae</taxon>
        <taxon>Lederbergia</taxon>
    </lineage>
</organism>
<accession>A0A942TKN3</accession>
<evidence type="ECO:0000313" key="1">
    <source>
        <dbReference type="EMBL" id="MBS4197782.1"/>
    </source>
</evidence>
<dbReference type="Proteomes" id="UP000681414">
    <property type="component" value="Unassembled WGS sequence"/>
</dbReference>
<protein>
    <submittedName>
        <fullName evidence="1">Uncharacterized protein</fullName>
    </submittedName>
</protein>
<name>A0A942TKN3_9BACI</name>
<proteinExistence type="predicted"/>
<evidence type="ECO:0000313" key="2">
    <source>
        <dbReference type="Proteomes" id="UP000681414"/>
    </source>
</evidence>